<dbReference type="PANTHER" id="PTHR43649:SF29">
    <property type="entry name" value="OSMOPROTECTIVE COMPOUNDS-BINDING PROTEIN GGTB"/>
    <property type="match status" value="1"/>
</dbReference>
<feature type="compositionally biased region" description="Polar residues" evidence="5">
    <location>
        <begin position="1"/>
        <end position="16"/>
    </location>
</feature>
<evidence type="ECO:0000256" key="5">
    <source>
        <dbReference type="SAM" id="MobiDB-lite"/>
    </source>
</evidence>
<dbReference type="Gene3D" id="3.40.190.10">
    <property type="entry name" value="Periplasmic binding protein-like II"/>
    <property type="match status" value="2"/>
</dbReference>
<proteinExistence type="inferred from homology"/>
<comment type="subcellular location">
    <subcellularLocation>
        <location evidence="1">Periplasm</location>
    </subcellularLocation>
</comment>
<protein>
    <submittedName>
        <fullName evidence="6">Carbohydrate ABC transporter substrate-binding protein</fullName>
    </submittedName>
</protein>
<comment type="similarity">
    <text evidence="2">Belongs to the bacterial solute-binding protein 1 family.</text>
</comment>
<dbReference type="PANTHER" id="PTHR43649">
    <property type="entry name" value="ARABINOSE-BINDING PROTEIN-RELATED"/>
    <property type="match status" value="1"/>
</dbReference>
<dbReference type="Pfam" id="PF13416">
    <property type="entry name" value="SBP_bac_8"/>
    <property type="match status" value="1"/>
</dbReference>
<accession>A0A370L226</accession>
<organism evidence="6 7">
    <name type="scientific">Bosea caraganae</name>
    <dbReference type="NCBI Taxonomy" id="2763117"/>
    <lineage>
        <taxon>Bacteria</taxon>
        <taxon>Pseudomonadati</taxon>
        <taxon>Pseudomonadota</taxon>
        <taxon>Alphaproteobacteria</taxon>
        <taxon>Hyphomicrobiales</taxon>
        <taxon>Boseaceae</taxon>
        <taxon>Bosea</taxon>
    </lineage>
</organism>
<evidence type="ECO:0000313" key="7">
    <source>
        <dbReference type="Proteomes" id="UP000255207"/>
    </source>
</evidence>
<evidence type="ECO:0000256" key="4">
    <source>
        <dbReference type="ARBA" id="ARBA00022764"/>
    </source>
</evidence>
<reference evidence="7" key="1">
    <citation type="submission" date="2018-07" db="EMBL/GenBank/DDBJ databases">
        <authorList>
            <person name="Safronova V.I."/>
            <person name="Chirak E.R."/>
            <person name="Sazanova A.L."/>
        </authorList>
    </citation>
    <scope>NUCLEOTIDE SEQUENCE [LARGE SCALE GENOMIC DNA]</scope>
    <source>
        <strain evidence="7">RCAM04685</strain>
    </source>
</reference>
<evidence type="ECO:0000256" key="2">
    <source>
        <dbReference type="ARBA" id="ARBA00008520"/>
    </source>
</evidence>
<keyword evidence="4" id="KW-0574">Periplasm</keyword>
<feature type="compositionally biased region" description="Basic residues" evidence="5">
    <location>
        <begin position="28"/>
        <end position="37"/>
    </location>
</feature>
<gene>
    <name evidence="6" type="ORF">DWE98_20055</name>
</gene>
<dbReference type="SUPFAM" id="SSF53850">
    <property type="entry name" value="Periplasmic binding protein-like II"/>
    <property type="match status" value="1"/>
</dbReference>
<sequence length="466" mass="50444">MTIYSTTSKDSAQKMSATLPAPWEPQAMRRKRRHRPRGSQEDIMKASLFRTTGLALLAACLAQAPATAEPRLTVISQWSAGSEGAAMDAFGKMVTEKGVKWEHSPVSGFTTDMMNKLRADIIAGRPPAASQLKGPEIKAWSAIGATINLNDVVKATDYEKNISADLAKIHKPKGDWIALPLQIYRVNTLFASKKAMDKIGATELPKTWDEFNALSAKMAAAGITPVAHGGIGWADTMYFELALAGISADAYRKAIMELDDKSLRGPEVLAAFKQLRQLTKWMNPANAGQHWSVFLPALMKGEYGFLMMGGWASGVLKKGNFEEGKDFLCGATPNNTGKPVFDMNADGMIFWDTKNADLLAGQKATAQVAMSKEFAKAFTQINGSIPVRTDIDLSDAGFQDCQRDAAKNLSGAIAANQAIMSLGHNMAQTSPVTAALRDVLTEYVHNDKITPEEAQKRLADAADTVR</sequence>
<dbReference type="GO" id="GO:0042597">
    <property type="term" value="C:periplasmic space"/>
    <property type="evidence" value="ECO:0007669"/>
    <property type="project" value="UniProtKB-SubCell"/>
</dbReference>
<dbReference type="EMBL" id="QQTP01000011">
    <property type="protein sequence ID" value="RDJ22193.1"/>
    <property type="molecule type" value="Genomic_DNA"/>
</dbReference>
<evidence type="ECO:0000256" key="3">
    <source>
        <dbReference type="ARBA" id="ARBA00022448"/>
    </source>
</evidence>
<comment type="caution">
    <text evidence="6">The sequence shown here is derived from an EMBL/GenBank/DDBJ whole genome shotgun (WGS) entry which is preliminary data.</text>
</comment>
<dbReference type="InterPro" id="IPR050490">
    <property type="entry name" value="Bact_solute-bd_prot1"/>
</dbReference>
<keyword evidence="3" id="KW-0813">Transport</keyword>
<dbReference type="InterPro" id="IPR006059">
    <property type="entry name" value="SBP"/>
</dbReference>
<feature type="region of interest" description="Disordered" evidence="5">
    <location>
        <begin position="1"/>
        <end position="41"/>
    </location>
</feature>
<name>A0A370L226_9HYPH</name>
<dbReference type="AlphaFoldDB" id="A0A370L226"/>
<dbReference type="Proteomes" id="UP000255207">
    <property type="component" value="Unassembled WGS sequence"/>
</dbReference>
<evidence type="ECO:0000256" key="1">
    <source>
        <dbReference type="ARBA" id="ARBA00004418"/>
    </source>
</evidence>
<evidence type="ECO:0000313" key="6">
    <source>
        <dbReference type="EMBL" id="RDJ22193.1"/>
    </source>
</evidence>
<keyword evidence="7" id="KW-1185">Reference proteome</keyword>